<dbReference type="SUPFAM" id="SSF47823">
    <property type="entry name" value="lambda integrase-like, N-terminal domain"/>
    <property type="match status" value="1"/>
</dbReference>
<organism evidence="2">
    <name type="scientific">Cladocopium goreaui</name>
    <dbReference type="NCBI Taxonomy" id="2562237"/>
    <lineage>
        <taxon>Eukaryota</taxon>
        <taxon>Sar</taxon>
        <taxon>Alveolata</taxon>
        <taxon>Dinophyceae</taxon>
        <taxon>Suessiales</taxon>
        <taxon>Symbiodiniaceae</taxon>
        <taxon>Cladocopium</taxon>
    </lineage>
</organism>
<proteinExistence type="predicted"/>
<reference evidence="3 4" key="2">
    <citation type="submission" date="2024-05" db="EMBL/GenBank/DDBJ databases">
        <authorList>
            <person name="Chen Y."/>
            <person name="Shah S."/>
            <person name="Dougan E. K."/>
            <person name="Thang M."/>
            <person name="Chan C."/>
        </authorList>
    </citation>
    <scope>NUCLEOTIDE SEQUENCE [LARGE SCALE GENOMIC DNA]</scope>
</reference>
<evidence type="ECO:0000313" key="3">
    <source>
        <dbReference type="EMBL" id="CAL4770004.1"/>
    </source>
</evidence>
<dbReference type="PANTHER" id="PTHR33050">
    <property type="entry name" value="REVERSE TRANSCRIPTASE DOMAIN-CONTAINING PROTEIN"/>
    <property type="match status" value="1"/>
</dbReference>
<dbReference type="EMBL" id="CAMXCT030000736">
    <property type="protein sequence ID" value="CAL4770004.1"/>
    <property type="molecule type" value="Genomic_DNA"/>
</dbReference>
<accession>A0A9P1C0U2</accession>
<protein>
    <submittedName>
        <fullName evidence="2">Uncharacterized protein</fullName>
    </submittedName>
</protein>
<evidence type="ECO:0000313" key="4">
    <source>
        <dbReference type="Proteomes" id="UP001152797"/>
    </source>
</evidence>
<feature type="region of interest" description="Disordered" evidence="1">
    <location>
        <begin position="595"/>
        <end position="618"/>
    </location>
</feature>
<gene>
    <name evidence="2" type="ORF">C1SCF055_LOCUS10360</name>
</gene>
<dbReference type="PANTHER" id="PTHR33050:SF7">
    <property type="entry name" value="RIBONUCLEASE H"/>
    <property type="match status" value="1"/>
</dbReference>
<dbReference type="EMBL" id="CAMXCT010000736">
    <property type="protein sequence ID" value="CAI3982692.1"/>
    <property type="molecule type" value="Genomic_DNA"/>
</dbReference>
<comment type="caution">
    <text evidence="2">The sequence shown here is derived from an EMBL/GenBank/DDBJ whole genome shotgun (WGS) entry which is preliminary data.</text>
</comment>
<feature type="non-terminal residue" evidence="2">
    <location>
        <position position="1"/>
    </location>
</feature>
<dbReference type="Proteomes" id="UP001152797">
    <property type="component" value="Unassembled WGS sequence"/>
</dbReference>
<sequence length="1813" mass="205778">LGQDANGRSCKRARRQVVDHVMFLPLQSGPHTVQDVYKRLVQTNVVSLIEAHTKKRQKIHRLEAESKAKRADVERKKYTSLLAQVIVDADLPVVALIRTLDDPQQGWVHLFGTRRCNTLKNRYKSWRPFAVWLELHFGRKFPVQLKDIIDYIQHRVDEGCGKTIPESFHTSLTLIEQLGRVPEGERLSDEQLWLAHIKAWTAELAADSPPVKPAEMFRIAMLLSLELVVADVSQRLFSRALAWVVLVMIWGSMRCDDVQSTLPHRTTLSNYGLRMVLGKSKTSGPDKIQKEVSVHVYRTVSLTGEDWLGIGYRLWDDEPFNYRRDFLVMEPTADWTSAKRKFVTPSGLSSLISKLLSDLPVPRKQGDMWVANTGGLLLPDGLDQEYFEDEAVDRLCKAAEDSGANRNRIRKKHMVCSSLSGKFCLGGTFPTLEVLPDDWFEIGENEEDELTLAANILDQKTRDEATSKEQSKFFVTTSRPQIRTACLQDFAIPQDTPENRAEVASIVAAWETAKEFVAKEIELRAEAKVLGQPKILQSHERQSMIRAVERIHGCLGESETPSSDYLALKAEETELNEPVASPLDEIISKRDNASSHIQSTVDSSGHLRVTRTKNKARMPSNTEEYRKIMRVEMFAWLCMSARYRAKNWLHGLEASDFNKFVDFILGERVLGIQIPAADGTQQKVKPDWGIILAFEHKLRKEAMRLVINEGYTLANALRAGTKDADLKEAFFTTPVALRAATADVPQNKWPRFNSKGSFSGGKSGAFNPVSSVMLRVANLSSSIRKTWDLSKMSGLDPSGNGQKFLTSFLHVALALLQYNNDAATPLDLPIDAEEFDVARGHNRTVEMKKLAAETFKRLQSAVTESMQDVRKDAFRLVTGKIQSSPFTEEVLNKVRGEVAMLLRDPEDALVRDEGQPFFLRMLAQSPQIFPPKLKHRKLDGTEFNPIADNYVSGQISSKELEEKFREEEALGRMEPSRMSVLKAKYGDKLRVAAMAAIVKPDGGVRPLHDATHSVMVNHSIVYRDQLQCPGPAEVAAVVREAVESREAAFCVSADIKAAHRLVKIREADWPYICCRADSLSETVWINKTGTFGVSSAPYWWSKLFAAIGRFVGHVMQTTVFWHLVYVDDLHGAFAGRWKFDMLWVWLLAFEVIGTPFGYHKFKGGFSSDFVGFHLRYDKCEVGITEKRGMWLFNWIKALIEKKFVVQAREFSEFLGRLGFVAQLLTWLKPHLAPLFAWSAVATPGLVGKLPDTVILLPTLDNLAVQGEFQRLTKTSVLCVLEMHTKRKHKKYKEDPPDIRSPRFEMLRKKYSLLLAQVMINADLPVVSLINTLEDPKASWVHLFAARRGNTLKNRYKVWKPFERWLETHRSCLFPRDVRDAIDYLQHRVNEGCGKTVPESFWTTLAMLEQLGRVVEGSRISDDPVWKGHIKSWAAELASESAPRKPAEMYTVAMLISLELAVVEVNLPAFQRALAWVVLCMVWGALRCDDVQAVLPHRSSLSNYGLRLVLGKTKTTGPDKMQKEVAAFVFRTISRSGEDWLRAGFEIWESDEFRYRRDYLVMEPTADWKKIRRKFLTPAGLSSEISKLLSMLSVPRRVAHGWELMPHALLLPDGLETFFSGHCPRNFLTSIAAAIGFSRDERAFLGRWTMGMTSSEEYVRTSRQVVHKIQRAVNRSLVEGREEPYFEDEVFDDDVHDESLEAQAALAVSVAKICEKDAAVATKVTKYFITISRRSALRRLHLTGCFVKPDRCCEVLYLDEISSDDFDSICQACKRKMLLEWSVAETMVEIHRRRPRRLQPLLVGILMRYRCESH</sequence>
<dbReference type="EMBL" id="CAMXCT020000736">
    <property type="protein sequence ID" value="CAL1136067.1"/>
    <property type="molecule type" value="Genomic_DNA"/>
</dbReference>
<dbReference type="InterPro" id="IPR052055">
    <property type="entry name" value="Hepadnavirus_pol/RT"/>
</dbReference>
<name>A0A9P1C0U2_9DINO</name>
<reference evidence="2" key="1">
    <citation type="submission" date="2022-10" db="EMBL/GenBank/DDBJ databases">
        <authorList>
            <person name="Chen Y."/>
            <person name="Dougan E. K."/>
            <person name="Chan C."/>
            <person name="Rhodes N."/>
            <person name="Thang M."/>
        </authorList>
    </citation>
    <scope>NUCLEOTIDE SEQUENCE</scope>
</reference>
<evidence type="ECO:0000256" key="1">
    <source>
        <dbReference type="SAM" id="MobiDB-lite"/>
    </source>
</evidence>
<keyword evidence="4" id="KW-1185">Reference proteome</keyword>
<evidence type="ECO:0000313" key="2">
    <source>
        <dbReference type="EMBL" id="CAI3982692.1"/>
    </source>
</evidence>